<dbReference type="Proteomes" id="UP000334380">
    <property type="component" value="Unassembled WGS sequence"/>
</dbReference>
<evidence type="ECO:0000313" key="2">
    <source>
        <dbReference type="Proteomes" id="UP000334380"/>
    </source>
</evidence>
<sequence>MTRKGLTFPEDAVSNGRVGTARIRAQIGATAAALASPEPAPLMAPLLGMAAPKRSKYSNEKCVVDGIKFDSRREAACWVVLRSQEAQGHITDLRRQVRFEIAPPAVIQGRKRPARYYVADFVYQRSDEEVIEDVKGHLTAEYRLKRHLMAAKGLTITEVK</sequence>
<dbReference type="EMBL" id="CABPRU010000016">
    <property type="protein sequence ID" value="VVE49733.1"/>
    <property type="molecule type" value="Genomic_DNA"/>
</dbReference>
<gene>
    <name evidence="1" type="ORF">PTE31013_04648</name>
</gene>
<evidence type="ECO:0000313" key="1">
    <source>
        <dbReference type="EMBL" id="VVE49733.1"/>
    </source>
</evidence>
<organism evidence="1 2">
    <name type="scientific">Pandoraea terrigena</name>
    <dbReference type="NCBI Taxonomy" id="2508292"/>
    <lineage>
        <taxon>Bacteria</taxon>
        <taxon>Pseudomonadati</taxon>
        <taxon>Pseudomonadota</taxon>
        <taxon>Betaproteobacteria</taxon>
        <taxon>Burkholderiales</taxon>
        <taxon>Burkholderiaceae</taxon>
        <taxon>Pandoraea</taxon>
    </lineage>
</organism>
<evidence type="ECO:0008006" key="3">
    <source>
        <dbReference type="Google" id="ProtNLM"/>
    </source>
</evidence>
<dbReference type="AlphaFoldDB" id="A0A5E4YP67"/>
<keyword evidence="2" id="KW-1185">Reference proteome</keyword>
<accession>A0A5E4YP67</accession>
<dbReference type="InterPro" id="IPR009414">
    <property type="entry name" value="DUF1064"/>
</dbReference>
<reference evidence="1 2" key="1">
    <citation type="submission" date="2019-08" db="EMBL/GenBank/DDBJ databases">
        <authorList>
            <person name="Peeters C."/>
        </authorList>
    </citation>
    <scope>NUCLEOTIDE SEQUENCE [LARGE SCALE GENOMIC DNA]</scope>
    <source>
        <strain evidence="1 2">LMG 31013</strain>
    </source>
</reference>
<dbReference type="Pfam" id="PF06356">
    <property type="entry name" value="DUF1064"/>
    <property type="match status" value="1"/>
</dbReference>
<name>A0A5E4YP67_9BURK</name>
<dbReference type="RefSeq" id="WP_246174865.1">
    <property type="nucleotide sequence ID" value="NZ_CABPRU010000016.1"/>
</dbReference>
<proteinExistence type="predicted"/>
<protein>
    <recommendedName>
        <fullName evidence="3">DUF1064 domain-containing protein</fullName>
    </recommendedName>
</protein>